<evidence type="ECO:0000313" key="4">
    <source>
        <dbReference type="Proteomes" id="UP001056386"/>
    </source>
</evidence>
<dbReference type="EMBL" id="CP099587">
    <property type="protein sequence ID" value="USS45416.1"/>
    <property type="molecule type" value="Genomic_DNA"/>
</dbReference>
<evidence type="ECO:0000313" key="3">
    <source>
        <dbReference type="EMBL" id="USS45416.1"/>
    </source>
</evidence>
<protein>
    <submittedName>
        <fullName evidence="2">Uncharacterized protein</fullName>
    </submittedName>
</protein>
<feature type="transmembrane region" description="Helical" evidence="1">
    <location>
        <begin position="48"/>
        <end position="68"/>
    </location>
</feature>
<evidence type="ECO:0000256" key="1">
    <source>
        <dbReference type="SAM" id="Phobius"/>
    </source>
</evidence>
<sequence length="88" mass="10197">MLQQIIRRMKPAAPAPYRWDLKQRANPELASKIRFAKLRRRARTVFRWSRNGLAILGCFFIYLLAVGFHQYAELDRTAAGACVISRCT</sequence>
<accession>A0ABY5B8L1</accession>
<organism evidence="2 4">
    <name type="scientific">Burkholderia glumae</name>
    <name type="common">Pseudomonas glumae</name>
    <dbReference type="NCBI Taxonomy" id="337"/>
    <lineage>
        <taxon>Bacteria</taxon>
        <taxon>Pseudomonadati</taxon>
        <taxon>Pseudomonadota</taxon>
        <taxon>Betaproteobacteria</taxon>
        <taxon>Burkholderiales</taxon>
        <taxon>Burkholderiaceae</taxon>
        <taxon>Burkholderia</taxon>
    </lineage>
</organism>
<name>A0ABY5B8L1_BURGL</name>
<reference evidence="2" key="1">
    <citation type="submission" date="2022-06" db="EMBL/GenBank/DDBJ databases">
        <title>Draft genome sequence of Burkholderia glumae strain GR20004 isolated from rice panicle showing bacterial panicle blight.</title>
        <authorList>
            <person name="Choi S.Y."/>
            <person name="Lee Y.H."/>
        </authorList>
    </citation>
    <scope>NUCLEOTIDE SEQUENCE</scope>
    <source>
        <strain evidence="2">GR20004</strain>
    </source>
</reference>
<keyword evidence="4" id="KW-1185">Reference proteome</keyword>
<evidence type="ECO:0000313" key="2">
    <source>
        <dbReference type="EMBL" id="USS42774.1"/>
    </source>
</evidence>
<dbReference type="Proteomes" id="UP001056386">
    <property type="component" value="Chromosome 2"/>
</dbReference>
<proteinExistence type="predicted"/>
<dbReference type="RefSeq" id="WP_017922357.1">
    <property type="nucleotide sequence ID" value="NZ_CP099583.1"/>
</dbReference>
<keyword evidence="1" id="KW-0472">Membrane</keyword>
<keyword evidence="1" id="KW-1133">Transmembrane helix</keyword>
<dbReference type="Proteomes" id="UP001056386">
    <property type="component" value="Chromosome 1"/>
</dbReference>
<keyword evidence="1" id="KW-0812">Transmembrane</keyword>
<dbReference type="EMBL" id="CP099583">
    <property type="protein sequence ID" value="USS42774.1"/>
    <property type="molecule type" value="Genomic_DNA"/>
</dbReference>
<gene>
    <name evidence="2" type="ORF">NFI99_11385</name>
    <name evidence="3" type="ORF">NFI99_27970</name>
</gene>